<name>A0ABV2FJG0_9STRE</name>
<protein>
    <submittedName>
        <fullName evidence="2">Phage protein (TIGR01671 family)</fullName>
    </submittedName>
</protein>
<keyword evidence="3" id="KW-1185">Reference proteome</keyword>
<dbReference type="RefSeq" id="WP_354365808.1">
    <property type="nucleotide sequence ID" value="NZ_JBEPLO010000021.1"/>
</dbReference>
<comment type="caution">
    <text evidence="2">The sequence shown here is derived from an EMBL/GenBank/DDBJ whole genome shotgun (WGS) entry which is preliminary data.</text>
</comment>
<dbReference type="Pfam" id="PF09643">
    <property type="entry name" value="YopX"/>
    <property type="match status" value="1"/>
</dbReference>
<sequence>MMQKYRAWDHADEEMVNDVFFDWQDCGYESLNECLADERWSFMQSTSLKDKNGVEIFEGDLLKNKDIPDTILICEKSDLQASFRARSTNGMISLIFWYEESEDWTVIGNIYEHPHLLEVPHEP</sequence>
<evidence type="ECO:0000313" key="2">
    <source>
        <dbReference type="EMBL" id="MET3558681.1"/>
    </source>
</evidence>
<gene>
    <name evidence="2" type="ORF">ABID29_001807</name>
</gene>
<feature type="domain" description="YopX protein" evidence="1">
    <location>
        <begin position="4"/>
        <end position="118"/>
    </location>
</feature>
<accession>A0ABV2FJG0</accession>
<dbReference type="InterPro" id="IPR019096">
    <property type="entry name" value="YopX_protein"/>
</dbReference>
<dbReference type="Proteomes" id="UP001549122">
    <property type="component" value="Unassembled WGS sequence"/>
</dbReference>
<organism evidence="2 3">
    <name type="scientific">Streptococcus rupicaprae</name>
    <dbReference type="NCBI Taxonomy" id="759619"/>
    <lineage>
        <taxon>Bacteria</taxon>
        <taxon>Bacillati</taxon>
        <taxon>Bacillota</taxon>
        <taxon>Bacilli</taxon>
        <taxon>Lactobacillales</taxon>
        <taxon>Streptococcaceae</taxon>
        <taxon>Streptococcus</taxon>
    </lineage>
</organism>
<evidence type="ECO:0000259" key="1">
    <source>
        <dbReference type="Pfam" id="PF09643"/>
    </source>
</evidence>
<dbReference type="Gene3D" id="2.30.30.290">
    <property type="entry name" value="YopX-like domains"/>
    <property type="match status" value="1"/>
</dbReference>
<dbReference type="InterPro" id="IPR023385">
    <property type="entry name" value="YopX-like_C"/>
</dbReference>
<dbReference type="SUPFAM" id="SSF159006">
    <property type="entry name" value="YopX-like"/>
    <property type="match status" value="1"/>
</dbReference>
<reference evidence="2 3" key="1">
    <citation type="submission" date="2024-06" db="EMBL/GenBank/DDBJ databases">
        <title>Genomic Encyclopedia of Type Strains, Phase IV (KMG-IV): sequencing the most valuable type-strain genomes for metagenomic binning, comparative biology and taxonomic classification.</title>
        <authorList>
            <person name="Goeker M."/>
        </authorList>
    </citation>
    <scope>NUCLEOTIDE SEQUENCE [LARGE SCALE GENOMIC DNA]</scope>
    <source>
        <strain evidence="2 3">DSM 28303</strain>
    </source>
</reference>
<proteinExistence type="predicted"/>
<dbReference type="EMBL" id="JBEPLO010000021">
    <property type="protein sequence ID" value="MET3558681.1"/>
    <property type="molecule type" value="Genomic_DNA"/>
</dbReference>
<evidence type="ECO:0000313" key="3">
    <source>
        <dbReference type="Proteomes" id="UP001549122"/>
    </source>
</evidence>